<organism evidence="2 3">
    <name type="scientific">Aegilops tauschii subsp. strangulata</name>
    <name type="common">Goatgrass</name>
    <dbReference type="NCBI Taxonomy" id="200361"/>
    <lineage>
        <taxon>Eukaryota</taxon>
        <taxon>Viridiplantae</taxon>
        <taxon>Streptophyta</taxon>
        <taxon>Embryophyta</taxon>
        <taxon>Tracheophyta</taxon>
        <taxon>Spermatophyta</taxon>
        <taxon>Magnoliopsida</taxon>
        <taxon>Liliopsida</taxon>
        <taxon>Poales</taxon>
        <taxon>Poaceae</taxon>
        <taxon>BOP clade</taxon>
        <taxon>Pooideae</taxon>
        <taxon>Triticodae</taxon>
        <taxon>Triticeae</taxon>
        <taxon>Triticinae</taxon>
        <taxon>Aegilops</taxon>
    </lineage>
</organism>
<reference evidence="2" key="5">
    <citation type="journal article" date="2021" name="G3 (Bethesda)">
        <title>Aegilops tauschii genome assembly Aet v5.0 features greater sequence contiguity and improved annotation.</title>
        <authorList>
            <person name="Wang L."/>
            <person name="Zhu T."/>
            <person name="Rodriguez J.C."/>
            <person name="Deal K.R."/>
            <person name="Dubcovsky J."/>
            <person name="McGuire P.E."/>
            <person name="Lux T."/>
            <person name="Spannagl M."/>
            <person name="Mayer K.F.X."/>
            <person name="Baldrich P."/>
            <person name="Meyers B.C."/>
            <person name="Huo N."/>
            <person name="Gu Y.Q."/>
            <person name="Zhou H."/>
            <person name="Devos K.M."/>
            <person name="Bennetzen J.L."/>
            <person name="Unver T."/>
            <person name="Budak H."/>
            <person name="Gulick P.J."/>
            <person name="Galiba G."/>
            <person name="Kalapos B."/>
            <person name="Nelson D.R."/>
            <person name="Li P."/>
            <person name="You F.M."/>
            <person name="Luo M.C."/>
            <person name="Dvorak J."/>
        </authorList>
    </citation>
    <scope>NUCLEOTIDE SEQUENCE [LARGE SCALE GENOMIC DNA]</scope>
    <source>
        <strain evidence="2">cv. AL8/78</strain>
    </source>
</reference>
<dbReference type="EnsemblPlants" id="AET7Gv20855000.3">
    <property type="protein sequence ID" value="AET7Gv20855000.3"/>
    <property type="gene ID" value="AET7Gv20855000"/>
</dbReference>
<keyword evidence="1" id="KW-0175">Coiled coil</keyword>
<evidence type="ECO:0000256" key="1">
    <source>
        <dbReference type="SAM" id="Coils"/>
    </source>
</evidence>
<protein>
    <submittedName>
        <fullName evidence="2">Uncharacterized protein</fullName>
    </submittedName>
</protein>
<feature type="coiled-coil region" evidence="1">
    <location>
        <begin position="34"/>
        <end position="61"/>
    </location>
</feature>
<reference evidence="2" key="3">
    <citation type="journal article" date="2017" name="Nature">
        <title>Genome sequence of the progenitor of the wheat D genome Aegilops tauschii.</title>
        <authorList>
            <person name="Luo M.C."/>
            <person name="Gu Y.Q."/>
            <person name="Puiu D."/>
            <person name="Wang H."/>
            <person name="Twardziok S.O."/>
            <person name="Deal K.R."/>
            <person name="Huo N."/>
            <person name="Zhu T."/>
            <person name="Wang L."/>
            <person name="Wang Y."/>
            <person name="McGuire P.E."/>
            <person name="Liu S."/>
            <person name="Long H."/>
            <person name="Ramasamy R.K."/>
            <person name="Rodriguez J.C."/>
            <person name="Van S.L."/>
            <person name="Yuan L."/>
            <person name="Wang Z."/>
            <person name="Xia Z."/>
            <person name="Xiao L."/>
            <person name="Anderson O.D."/>
            <person name="Ouyang S."/>
            <person name="Liang Y."/>
            <person name="Zimin A.V."/>
            <person name="Pertea G."/>
            <person name="Qi P."/>
            <person name="Bennetzen J.L."/>
            <person name="Dai X."/>
            <person name="Dawson M.W."/>
            <person name="Muller H.G."/>
            <person name="Kugler K."/>
            <person name="Rivarola-Duarte L."/>
            <person name="Spannagl M."/>
            <person name="Mayer K.F.X."/>
            <person name="Lu F.H."/>
            <person name="Bevan M.W."/>
            <person name="Leroy P."/>
            <person name="Li P."/>
            <person name="You F.M."/>
            <person name="Sun Q."/>
            <person name="Liu Z."/>
            <person name="Lyons E."/>
            <person name="Wicker T."/>
            <person name="Salzberg S.L."/>
            <person name="Devos K.M."/>
            <person name="Dvorak J."/>
        </authorList>
    </citation>
    <scope>NUCLEOTIDE SEQUENCE [LARGE SCALE GENOMIC DNA]</scope>
    <source>
        <strain evidence="2">cv. AL8/78</strain>
    </source>
</reference>
<sequence>RVEAFHLSAKGRRGWWHGAAFNLVQGLATQVVVRHGLSNQIVKINERIDELNQNKETYAIESFPSETWNSSSIETDPEWYAISYCLLRICLLVLEFEVVSLVLFFARKLSIYSSSIMAVQRTLEIIKITSRSVDHLATTTITEAS</sequence>
<accession>A0A453S833</accession>
<keyword evidence="3" id="KW-1185">Reference proteome</keyword>
<name>A0A453S833_AEGTS</name>
<evidence type="ECO:0000313" key="2">
    <source>
        <dbReference type="EnsemblPlants" id="AET7Gv20855000.3"/>
    </source>
</evidence>
<dbReference type="Proteomes" id="UP000015105">
    <property type="component" value="Chromosome 7D"/>
</dbReference>
<dbReference type="AlphaFoldDB" id="A0A453S833"/>
<reference evidence="2" key="4">
    <citation type="submission" date="2019-03" db="UniProtKB">
        <authorList>
            <consortium name="EnsemblPlants"/>
        </authorList>
    </citation>
    <scope>IDENTIFICATION</scope>
</reference>
<dbReference type="Gramene" id="AET7Gv20855000.3">
    <property type="protein sequence ID" value="AET7Gv20855000.3"/>
    <property type="gene ID" value="AET7Gv20855000"/>
</dbReference>
<reference evidence="3" key="1">
    <citation type="journal article" date="2014" name="Science">
        <title>Ancient hybridizations among the ancestral genomes of bread wheat.</title>
        <authorList>
            <consortium name="International Wheat Genome Sequencing Consortium,"/>
            <person name="Marcussen T."/>
            <person name="Sandve S.R."/>
            <person name="Heier L."/>
            <person name="Spannagl M."/>
            <person name="Pfeifer M."/>
            <person name="Jakobsen K.S."/>
            <person name="Wulff B.B."/>
            <person name="Steuernagel B."/>
            <person name="Mayer K.F."/>
            <person name="Olsen O.A."/>
        </authorList>
    </citation>
    <scope>NUCLEOTIDE SEQUENCE [LARGE SCALE GENOMIC DNA]</scope>
    <source>
        <strain evidence="3">cv. AL8/78</strain>
    </source>
</reference>
<evidence type="ECO:0000313" key="3">
    <source>
        <dbReference type="Proteomes" id="UP000015105"/>
    </source>
</evidence>
<proteinExistence type="predicted"/>
<reference evidence="3" key="2">
    <citation type="journal article" date="2017" name="Nat. Plants">
        <title>The Aegilops tauschii genome reveals multiple impacts of transposons.</title>
        <authorList>
            <person name="Zhao G."/>
            <person name="Zou C."/>
            <person name="Li K."/>
            <person name="Wang K."/>
            <person name="Li T."/>
            <person name="Gao L."/>
            <person name="Zhang X."/>
            <person name="Wang H."/>
            <person name="Yang Z."/>
            <person name="Liu X."/>
            <person name="Jiang W."/>
            <person name="Mao L."/>
            <person name="Kong X."/>
            <person name="Jiao Y."/>
            <person name="Jia J."/>
        </authorList>
    </citation>
    <scope>NUCLEOTIDE SEQUENCE [LARGE SCALE GENOMIC DNA]</scope>
    <source>
        <strain evidence="3">cv. AL8/78</strain>
    </source>
</reference>